<dbReference type="InterPro" id="IPR013249">
    <property type="entry name" value="RNA_pol_sigma70_r4_t2"/>
</dbReference>
<evidence type="ECO:0008006" key="10">
    <source>
        <dbReference type="Google" id="ProtNLM"/>
    </source>
</evidence>
<gene>
    <name evidence="8" type="ORF">AFM12_02115</name>
</gene>
<comment type="caution">
    <text evidence="8">The sequence shown here is derived from an EMBL/GenBank/DDBJ whole genome shotgun (WGS) entry which is preliminary data.</text>
</comment>
<dbReference type="EMBL" id="LGTQ01000005">
    <property type="protein sequence ID" value="KPM49433.1"/>
    <property type="molecule type" value="Genomic_DNA"/>
</dbReference>
<dbReference type="InterPro" id="IPR036388">
    <property type="entry name" value="WH-like_DNA-bd_sf"/>
</dbReference>
<dbReference type="AlphaFoldDB" id="A0A0P7C7D8"/>
<dbReference type="GO" id="GO:0003677">
    <property type="term" value="F:DNA binding"/>
    <property type="evidence" value="ECO:0007669"/>
    <property type="project" value="UniProtKB-KW"/>
</dbReference>
<dbReference type="InterPro" id="IPR014284">
    <property type="entry name" value="RNA_pol_sigma-70_dom"/>
</dbReference>
<dbReference type="OrthoDB" id="1493925at2"/>
<proteinExistence type="inferred from homology"/>
<keyword evidence="2" id="KW-0805">Transcription regulation</keyword>
<feature type="domain" description="RNA polymerase sigma factor 70 region 4 type 2" evidence="7">
    <location>
        <begin position="123"/>
        <end position="168"/>
    </location>
</feature>
<evidence type="ECO:0000259" key="6">
    <source>
        <dbReference type="Pfam" id="PF04542"/>
    </source>
</evidence>
<sequence>MSVNEDTIKRAQKGDEIAFQILFDAYASLVFSVCMRYMKDNEEAKDLMQEVFVKLFSKLKDYNFKGSFEGWLRKMTVFAAIDELRKRKEIIQSLDEAVRPGLEADHSSVNVLEALAAEDLMILIRGLPRVYGLVFNLYAIEGYKHHEIAQMLNISEGTSKSNLHDARRILKSKLKVIG</sequence>
<protein>
    <recommendedName>
        <fullName evidence="10">RNA polymerase sigma-70 factor</fullName>
    </recommendedName>
</protein>
<keyword evidence="4" id="KW-0238">DNA-binding</keyword>
<dbReference type="InterPro" id="IPR013325">
    <property type="entry name" value="RNA_pol_sigma_r2"/>
</dbReference>
<keyword evidence="9" id="KW-1185">Reference proteome</keyword>
<dbReference type="STRING" id="1605367.AFM12_02115"/>
<evidence type="ECO:0000256" key="4">
    <source>
        <dbReference type="ARBA" id="ARBA00023125"/>
    </source>
</evidence>
<evidence type="ECO:0000259" key="7">
    <source>
        <dbReference type="Pfam" id="PF08281"/>
    </source>
</evidence>
<dbReference type="Pfam" id="PF04542">
    <property type="entry name" value="Sigma70_r2"/>
    <property type="match status" value="1"/>
</dbReference>
<dbReference type="InterPro" id="IPR013324">
    <property type="entry name" value="RNA_pol_sigma_r3/r4-like"/>
</dbReference>
<dbReference type="PANTHER" id="PTHR43133">
    <property type="entry name" value="RNA POLYMERASE ECF-TYPE SIGMA FACTO"/>
    <property type="match status" value="1"/>
</dbReference>
<reference evidence="8 9" key="1">
    <citation type="submission" date="2015-07" db="EMBL/GenBank/DDBJ databases">
        <title>The draft genome sequence of Leadbetterella sp. JN14-9.</title>
        <authorList>
            <person name="Liu Y."/>
            <person name="Du J."/>
            <person name="Shao Z."/>
        </authorList>
    </citation>
    <scope>NUCLEOTIDE SEQUENCE [LARGE SCALE GENOMIC DNA]</scope>
    <source>
        <strain evidence="8 9">JN14-9</strain>
    </source>
</reference>
<dbReference type="InterPro" id="IPR039425">
    <property type="entry name" value="RNA_pol_sigma-70-like"/>
</dbReference>
<dbReference type="InterPro" id="IPR007627">
    <property type="entry name" value="RNA_pol_sigma70_r2"/>
</dbReference>
<dbReference type="SUPFAM" id="SSF88659">
    <property type="entry name" value="Sigma3 and sigma4 domains of RNA polymerase sigma factors"/>
    <property type="match status" value="1"/>
</dbReference>
<evidence type="ECO:0000256" key="3">
    <source>
        <dbReference type="ARBA" id="ARBA00023082"/>
    </source>
</evidence>
<evidence type="ECO:0000313" key="8">
    <source>
        <dbReference type="EMBL" id="KPM49433.1"/>
    </source>
</evidence>
<accession>A0A0P7C7D8</accession>
<dbReference type="NCBIfam" id="TIGR02937">
    <property type="entry name" value="sigma70-ECF"/>
    <property type="match status" value="1"/>
</dbReference>
<evidence type="ECO:0000256" key="1">
    <source>
        <dbReference type="ARBA" id="ARBA00010641"/>
    </source>
</evidence>
<evidence type="ECO:0000256" key="5">
    <source>
        <dbReference type="ARBA" id="ARBA00023163"/>
    </source>
</evidence>
<dbReference type="RefSeq" id="WP_082391158.1">
    <property type="nucleotide sequence ID" value="NZ_JXSZ01000005.1"/>
</dbReference>
<evidence type="ECO:0000256" key="2">
    <source>
        <dbReference type="ARBA" id="ARBA00023015"/>
    </source>
</evidence>
<dbReference type="GO" id="GO:0016987">
    <property type="term" value="F:sigma factor activity"/>
    <property type="evidence" value="ECO:0007669"/>
    <property type="project" value="UniProtKB-KW"/>
</dbReference>
<dbReference type="GO" id="GO:0006352">
    <property type="term" value="P:DNA-templated transcription initiation"/>
    <property type="evidence" value="ECO:0007669"/>
    <property type="project" value="InterPro"/>
</dbReference>
<feature type="domain" description="RNA polymerase sigma-70 region 2" evidence="6">
    <location>
        <begin position="22"/>
        <end position="88"/>
    </location>
</feature>
<name>A0A0P7C7D8_9BACT</name>
<dbReference type="Pfam" id="PF08281">
    <property type="entry name" value="Sigma70_r4_2"/>
    <property type="match status" value="1"/>
</dbReference>
<dbReference type="Gene3D" id="1.10.1740.10">
    <property type="match status" value="1"/>
</dbReference>
<dbReference type="Proteomes" id="UP000050454">
    <property type="component" value="Unassembled WGS sequence"/>
</dbReference>
<evidence type="ECO:0000313" key="9">
    <source>
        <dbReference type="Proteomes" id="UP000050454"/>
    </source>
</evidence>
<dbReference type="PATRIC" id="fig|1605367.3.peg.1766"/>
<comment type="similarity">
    <text evidence="1">Belongs to the sigma-70 factor family. ECF subfamily.</text>
</comment>
<keyword evidence="5" id="KW-0804">Transcription</keyword>
<keyword evidence="3" id="KW-0731">Sigma factor</keyword>
<organism evidence="8 9">
    <name type="scientific">Jiulongibacter sediminis</name>
    <dbReference type="NCBI Taxonomy" id="1605367"/>
    <lineage>
        <taxon>Bacteria</taxon>
        <taxon>Pseudomonadati</taxon>
        <taxon>Bacteroidota</taxon>
        <taxon>Cytophagia</taxon>
        <taxon>Cytophagales</taxon>
        <taxon>Leadbetterellaceae</taxon>
        <taxon>Jiulongibacter</taxon>
    </lineage>
</organism>
<dbReference type="SUPFAM" id="SSF88946">
    <property type="entry name" value="Sigma2 domain of RNA polymerase sigma factors"/>
    <property type="match status" value="1"/>
</dbReference>
<dbReference type="PANTHER" id="PTHR43133:SF8">
    <property type="entry name" value="RNA POLYMERASE SIGMA FACTOR HI_1459-RELATED"/>
    <property type="match status" value="1"/>
</dbReference>
<dbReference type="Gene3D" id="1.10.10.10">
    <property type="entry name" value="Winged helix-like DNA-binding domain superfamily/Winged helix DNA-binding domain"/>
    <property type="match status" value="1"/>
</dbReference>